<evidence type="ECO:0000256" key="5">
    <source>
        <dbReference type="ARBA" id="ARBA00022741"/>
    </source>
</evidence>
<dbReference type="Proteomes" id="UP000193710">
    <property type="component" value="Unassembled WGS sequence"/>
</dbReference>
<evidence type="ECO:0000256" key="6">
    <source>
        <dbReference type="ARBA" id="ARBA00022840"/>
    </source>
</evidence>
<dbReference type="InterPro" id="IPR003593">
    <property type="entry name" value="AAA+_ATPase"/>
</dbReference>
<dbReference type="Gene3D" id="3.40.50.300">
    <property type="entry name" value="P-loop containing nucleotide triphosphate hydrolases"/>
    <property type="match status" value="4"/>
</dbReference>
<evidence type="ECO:0000256" key="11">
    <source>
        <dbReference type="SAM" id="Phobius"/>
    </source>
</evidence>
<dbReference type="GO" id="GO:0005886">
    <property type="term" value="C:plasma membrane"/>
    <property type="evidence" value="ECO:0007669"/>
    <property type="project" value="UniProtKB-SubCell"/>
</dbReference>
<evidence type="ECO:0000313" key="13">
    <source>
        <dbReference type="EMBL" id="CDO91267.1"/>
    </source>
</evidence>
<evidence type="ECO:0000256" key="3">
    <source>
        <dbReference type="ARBA" id="ARBA00022692"/>
    </source>
</evidence>
<gene>
    <name evidence="14" type="ORF">AWC29_00880</name>
    <name evidence="13" type="ORF">BN973_05674</name>
</gene>
<feature type="binding site" evidence="9">
    <location>
        <begin position="504"/>
        <end position="511"/>
    </location>
    <ligand>
        <name>ATP</name>
        <dbReference type="ChEBI" id="CHEBI:30616"/>
    </ligand>
</feature>
<proteinExistence type="predicted"/>
<dbReference type="PROSITE" id="PS50901">
    <property type="entry name" value="FTSK"/>
    <property type="match status" value="1"/>
</dbReference>
<dbReference type="GO" id="GO:0005524">
    <property type="term" value="F:ATP binding"/>
    <property type="evidence" value="ECO:0007669"/>
    <property type="project" value="UniProtKB-UniRule"/>
</dbReference>
<dbReference type="Pfam" id="PF01580">
    <property type="entry name" value="FtsK_SpoIIIE"/>
    <property type="match status" value="2"/>
</dbReference>
<dbReference type="NCBIfam" id="TIGR03925">
    <property type="entry name" value="T7SS_EccC_b"/>
    <property type="match status" value="1"/>
</dbReference>
<evidence type="ECO:0000256" key="7">
    <source>
        <dbReference type="ARBA" id="ARBA00022989"/>
    </source>
</evidence>
<name>A0A024K6R9_9MYCO</name>
<dbReference type="GO" id="GO:0003677">
    <property type="term" value="F:DNA binding"/>
    <property type="evidence" value="ECO:0007669"/>
    <property type="project" value="InterPro"/>
</dbReference>
<dbReference type="EMBL" id="HG964447">
    <property type="protein sequence ID" value="CDO91267.1"/>
    <property type="molecule type" value="Genomic_DNA"/>
</dbReference>
<feature type="compositionally biased region" description="Basic residues" evidence="10">
    <location>
        <begin position="1"/>
        <end position="11"/>
    </location>
</feature>
<dbReference type="HOGENOM" id="CLU_003134_1_0_11"/>
<dbReference type="eggNOG" id="COG1674">
    <property type="taxonomic scope" value="Bacteria"/>
</dbReference>
<evidence type="ECO:0000259" key="12">
    <source>
        <dbReference type="PROSITE" id="PS50901"/>
    </source>
</evidence>
<dbReference type="InterPro" id="IPR002543">
    <property type="entry name" value="FtsK_dom"/>
</dbReference>
<keyword evidence="8 11" id="KW-0472">Membrane</keyword>
<dbReference type="RefSeq" id="WP_051641677.1">
    <property type="nucleotide sequence ID" value="NZ_HG964447.1"/>
</dbReference>
<accession>A0A024K6R9</accession>
<dbReference type="SUPFAM" id="SSF52540">
    <property type="entry name" value="P-loop containing nucleoside triphosphate hydrolases"/>
    <property type="match status" value="1"/>
</dbReference>
<comment type="subcellular location">
    <subcellularLocation>
        <location evidence="1">Cell membrane</location>
        <topology evidence="1">Multi-pass membrane protein</topology>
    </subcellularLocation>
</comment>
<dbReference type="InterPro" id="IPR023836">
    <property type="entry name" value="EccCa-like_Actinobacteria"/>
</dbReference>
<dbReference type="InterPro" id="IPR027417">
    <property type="entry name" value="P-loop_NTPase"/>
</dbReference>
<dbReference type="InterPro" id="IPR050206">
    <property type="entry name" value="FtsK/SpoIIIE/SftA"/>
</dbReference>
<dbReference type="CDD" id="cd01127">
    <property type="entry name" value="TrwB_TraG_TraD_VirD4"/>
    <property type="match status" value="1"/>
</dbReference>
<keyword evidence="13" id="KW-0131">Cell cycle</keyword>
<dbReference type="InterPro" id="IPR023837">
    <property type="entry name" value="EccCb-like_Actinobacteria"/>
</dbReference>
<dbReference type="NCBIfam" id="TIGR03924">
    <property type="entry name" value="T7SS_EccC_a"/>
    <property type="match status" value="1"/>
</dbReference>
<dbReference type="GO" id="GO:0051301">
    <property type="term" value="P:cell division"/>
    <property type="evidence" value="ECO:0007669"/>
    <property type="project" value="UniProtKB-KW"/>
</dbReference>
<reference evidence="13" key="2">
    <citation type="submission" date="2014-04" db="EMBL/GenBank/DDBJ databases">
        <authorList>
            <person name="Urmite Genomes U."/>
        </authorList>
    </citation>
    <scope>NUCLEOTIDE SEQUENCE</scope>
    <source>
        <strain evidence="13">DSM 44626</strain>
    </source>
</reference>
<keyword evidence="13" id="KW-0132">Cell division</keyword>
<keyword evidence="7 11" id="KW-1133">Transmembrane helix</keyword>
<protein>
    <submittedName>
        <fullName evidence="13">Cell division protein FtsK</fullName>
    </submittedName>
</protein>
<evidence type="ECO:0000256" key="4">
    <source>
        <dbReference type="ARBA" id="ARBA00022737"/>
    </source>
</evidence>
<dbReference type="PANTHER" id="PTHR22683">
    <property type="entry name" value="SPORULATION PROTEIN RELATED"/>
    <property type="match status" value="1"/>
</dbReference>
<keyword evidence="15" id="KW-1185">Reference proteome</keyword>
<keyword evidence="6 9" id="KW-0067">ATP-binding</keyword>
<evidence type="ECO:0000256" key="2">
    <source>
        <dbReference type="ARBA" id="ARBA00022475"/>
    </source>
</evidence>
<evidence type="ECO:0000256" key="9">
    <source>
        <dbReference type="PROSITE-ProRule" id="PRU00289"/>
    </source>
</evidence>
<dbReference type="SMART" id="SM00382">
    <property type="entry name" value="AAA"/>
    <property type="match status" value="2"/>
</dbReference>
<evidence type="ECO:0000313" key="15">
    <source>
        <dbReference type="Proteomes" id="UP000193710"/>
    </source>
</evidence>
<evidence type="ECO:0000313" key="14">
    <source>
        <dbReference type="EMBL" id="ORX03250.1"/>
    </source>
</evidence>
<dbReference type="STRING" id="47839.BN973_05674"/>
<dbReference type="PANTHER" id="PTHR22683:SF1">
    <property type="entry name" value="TYPE VII SECRETION SYSTEM PROTEIN ESSC"/>
    <property type="match status" value="1"/>
</dbReference>
<dbReference type="Proteomes" id="UP000028880">
    <property type="component" value="Unassembled WGS sequence"/>
</dbReference>
<evidence type="ECO:0000256" key="8">
    <source>
        <dbReference type="ARBA" id="ARBA00023136"/>
    </source>
</evidence>
<feature type="transmembrane region" description="Helical" evidence="11">
    <location>
        <begin position="41"/>
        <end position="62"/>
    </location>
</feature>
<dbReference type="EMBL" id="LQPY01000023">
    <property type="protein sequence ID" value="ORX03250.1"/>
    <property type="molecule type" value="Genomic_DNA"/>
</dbReference>
<keyword evidence="5 9" id="KW-0547">Nucleotide-binding</keyword>
<evidence type="ECO:0000256" key="10">
    <source>
        <dbReference type="SAM" id="MobiDB-lite"/>
    </source>
</evidence>
<reference evidence="14 15" key="3">
    <citation type="submission" date="2016-01" db="EMBL/GenBank/DDBJ databases">
        <title>The new phylogeny of the genus Mycobacterium.</title>
        <authorList>
            <person name="Tarcisio F."/>
            <person name="Conor M."/>
            <person name="Antonella G."/>
            <person name="Elisabetta G."/>
            <person name="Giulia F.S."/>
            <person name="Sara T."/>
            <person name="Anna F."/>
            <person name="Clotilde B."/>
            <person name="Roberto B."/>
            <person name="Veronica D.S."/>
            <person name="Fabio R."/>
            <person name="Monica P."/>
            <person name="Olivier J."/>
            <person name="Enrico T."/>
            <person name="Nicola S."/>
        </authorList>
    </citation>
    <scope>NUCLEOTIDE SEQUENCE [LARGE SCALE GENOMIC DNA]</scope>
    <source>
        <strain evidence="14 15">DSM 44626</strain>
    </source>
</reference>
<organism evidence="13">
    <name type="scientific">Mycobacterium triplex</name>
    <dbReference type="NCBI Taxonomy" id="47839"/>
    <lineage>
        <taxon>Bacteria</taxon>
        <taxon>Bacillati</taxon>
        <taxon>Actinomycetota</taxon>
        <taxon>Actinomycetes</taxon>
        <taxon>Mycobacteriales</taxon>
        <taxon>Mycobacteriaceae</taxon>
        <taxon>Mycobacterium</taxon>
        <taxon>Mycobacterium simiae complex</taxon>
    </lineage>
</organism>
<dbReference type="OrthoDB" id="9807790at2"/>
<feature type="region of interest" description="Disordered" evidence="10">
    <location>
        <begin position="1"/>
        <end position="26"/>
    </location>
</feature>
<reference evidence="13" key="1">
    <citation type="journal article" date="2014" name="Genome Announc.">
        <title>Draft Genome Sequence of Mycobacterium triplex DSM 44626.</title>
        <authorList>
            <person name="Sassi M."/>
            <person name="Croce O."/>
            <person name="Robert C."/>
            <person name="Raoult D."/>
            <person name="Drancourt M."/>
        </authorList>
    </citation>
    <scope>NUCLEOTIDE SEQUENCE [LARGE SCALE GENOMIC DNA]</scope>
    <source>
        <strain evidence="13">DSM 44626</strain>
    </source>
</reference>
<keyword evidence="3 11" id="KW-0812">Transmembrane</keyword>
<feature type="domain" description="FtsK" evidence="12">
    <location>
        <begin position="481"/>
        <end position="689"/>
    </location>
</feature>
<sequence length="1387" mass="152025">MRERFPHRRRVAGPQHKAKDFTLNPPPELPRTVEVGALKKALPWVFGASMVVMVIFMFMTGYRQMQPMYLFFVAMMVIALFQSMQAQGGTSEMSTPEVNSERAEYLRWLSGKGEEIREVAATQKASAEWSHPDPEVLEAVIGSPRMWERGATDPDYLHVRVGRDEVRLQSKIKVKPVESELDLEPVTYTALQHLRAVQQSIPHCPKAIDLAGFGMITVYGDQVVFGAILRAWIAQLVCWHTPNDIALAVASPRLESQWNWAKWLPHTESHDIDGAGPARLLGISLRDVETMLSPLIKDRDKVVDDKGNTDSAAVSKSHKHVVVVVDDPGAPHEVVRRIAARDGVTVIVYRATAGPDRDYAPHSRELLLRVGRDAHDGAAAVQMDTWQNFRWQTFCAEPDVLDAHVSRHVARQMSKWDAAPTSRQNAESAAAQNLLALLGITNAAKLDVESLWAPRMLPVGTGEPVDLSPMLRVPLGLQPSGAPQMLDLKDEADGGNGPHGLMIGMTGSGKSTSLKTLVFTLFAHHSPDVVQAILVDFKDGAGFDGFAGYPHAVAVITNLEEKRSHVERFGETCLGLLDQRGVAFAHAGRRIRGAAFESLREYNEARATAAGKDLPPIPFLFVIIDEFSLLLREHPEMAKVFDTVCRKGRSQGIFFLFASQTLDQGHIKDIDKNTNYRIGLKVASESISRQVIGNGDAYHIPDGKNVKGTGYFVRAPGAEPMKYRGFMLPARYEPPTTISRKVINAKPRARVFTAGRVEPDPDTVIEEEIAGESVIEGPPRSLVLTVGPQLAAAYGKPSPQLWSPPLDEPIPLDAVLTEAAAADAAAPSAAPCWPLGKIDRPRQLTHSLLSYSVDDGNVSILGMRKEEASMAVQTFILSAAARHSPRDVGFYVMSYGGPAVGTLNGLPHIGAIGGNERNELNLRIFGDLEAVIARRRRIFDQYNIGSLGEFRRRRSQGDEPGLDDGYPTDLFLVVDGWDNFLDDNTTLLNPKNPHLKSVERLATAGRGLHVLISAASWLKFGNEVQNHINTRFELKLSQASDSQIKPQKTDEMIRPQDRIPKHDLGRGINGVGDVIRFAVGRLDGQPSMDNLDEKVRETVATVSQHYAGHPAVPCPQLLPAVVTVSGLGQDRLDGEQFALGLRGRDLQPLVHGFTRSPLVGVYGDDEKGKTTFLTHLLRSVVARRSGPEQAIVCVFDRGLGLSAETARLIEGEDYYETDFASMAQRLEQMAHVLDGRTPPKDLPWEEKRAWKLQGALIYLFVDDLDAIPAQQQIYDHVPAGGVPASGSGRMVQTWQPMLRHFASANEVGLRVIMTHRAQGAAAAEMSPNSVPGQLANQNAVRIMLGSTAVNDKVGGMKFQDLDPGRGYVLASGGQNEGYAQLAMPDRM</sequence>
<keyword evidence="2" id="KW-1003">Cell membrane</keyword>
<keyword evidence="4" id="KW-0677">Repeat</keyword>
<evidence type="ECO:0000256" key="1">
    <source>
        <dbReference type="ARBA" id="ARBA00004651"/>
    </source>
</evidence>